<comment type="similarity">
    <text evidence="1">Belongs to the LysR transcriptional regulatory family.</text>
</comment>
<gene>
    <name evidence="6" type="ORF">SAMN06295879_0557</name>
</gene>
<dbReference type="GO" id="GO:0032993">
    <property type="term" value="C:protein-DNA complex"/>
    <property type="evidence" value="ECO:0007669"/>
    <property type="project" value="TreeGrafter"/>
</dbReference>
<keyword evidence="3 6" id="KW-0238">DNA-binding</keyword>
<sequence length="294" mass="32050">MDLDLRFVRFFTVVARHENFGRAAAELWLAQPTLSRYIRRREQDLGVQLFERSSRGTQLTEAGVSFRPLAETLLDDAARVVAQVRQVATPRRLTVGYVGGLIITPAVAHLKRTNPGIDVRTLHLHWSDAHAALLDHRADVVVARTPFPTDGLRTTVLYEEPRVLLVPIGHRLANRSSVTLQDFAEEPLVGYDRADYDAFWRITPRPDGSPAPDGPVADVQHDKLESVASGTALALAPSGPGNGAPRPDLIAIPVEGIAWSTIVVASGLEHRKPLVAAFEKSAKAKLVPSGCPPK</sequence>
<keyword evidence="4" id="KW-0804">Transcription</keyword>
<dbReference type="InterPro" id="IPR005119">
    <property type="entry name" value="LysR_subst-bd"/>
</dbReference>
<dbReference type="InterPro" id="IPR036388">
    <property type="entry name" value="WH-like_DNA-bd_sf"/>
</dbReference>
<dbReference type="Proteomes" id="UP000189735">
    <property type="component" value="Unassembled WGS sequence"/>
</dbReference>
<dbReference type="Gene3D" id="3.40.190.10">
    <property type="entry name" value="Periplasmic binding protein-like II"/>
    <property type="match status" value="2"/>
</dbReference>
<dbReference type="AlphaFoldDB" id="A0A1T4X3U4"/>
<organism evidence="6 7">
    <name type="scientific">Agreia bicolorata</name>
    <dbReference type="NCBI Taxonomy" id="110935"/>
    <lineage>
        <taxon>Bacteria</taxon>
        <taxon>Bacillati</taxon>
        <taxon>Actinomycetota</taxon>
        <taxon>Actinomycetes</taxon>
        <taxon>Micrococcales</taxon>
        <taxon>Microbacteriaceae</taxon>
        <taxon>Agreia</taxon>
    </lineage>
</organism>
<dbReference type="CDD" id="cd08414">
    <property type="entry name" value="PBP2_LTTR_aromatics_like"/>
    <property type="match status" value="1"/>
</dbReference>
<evidence type="ECO:0000256" key="1">
    <source>
        <dbReference type="ARBA" id="ARBA00009437"/>
    </source>
</evidence>
<accession>A0A1T4X3U4</accession>
<dbReference type="RefSeq" id="WP_078713313.1">
    <property type="nucleotide sequence ID" value="NZ_FUYG01000002.1"/>
</dbReference>
<dbReference type="Pfam" id="PF03466">
    <property type="entry name" value="LysR_substrate"/>
    <property type="match status" value="1"/>
</dbReference>
<dbReference type="FunFam" id="1.10.10.10:FF:000001">
    <property type="entry name" value="LysR family transcriptional regulator"/>
    <property type="match status" value="1"/>
</dbReference>
<dbReference type="PRINTS" id="PR00039">
    <property type="entry name" value="HTHLYSR"/>
</dbReference>
<dbReference type="EMBL" id="FUYG01000002">
    <property type="protein sequence ID" value="SKA84109.1"/>
    <property type="molecule type" value="Genomic_DNA"/>
</dbReference>
<reference evidence="7" key="1">
    <citation type="submission" date="2017-02" db="EMBL/GenBank/DDBJ databases">
        <authorList>
            <person name="Varghese N."/>
            <person name="Submissions S."/>
        </authorList>
    </citation>
    <scope>NUCLEOTIDE SEQUENCE [LARGE SCALE GENOMIC DNA]</scope>
    <source>
        <strain evidence="7">VKM Ac-2052</strain>
    </source>
</reference>
<dbReference type="PROSITE" id="PS50931">
    <property type="entry name" value="HTH_LYSR"/>
    <property type="match status" value="1"/>
</dbReference>
<evidence type="ECO:0000313" key="6">
    <source>
        <dbReference type="EMBL" id="SKA84109.1"/>
    </source>
</evidence>
<evidence type="ECO:0000256" key="4">
    <source>
        <dbReference type="ARBA" id="ARBA00023163"/>
    </source>
</evidence>
<dbReference type="Pfam" id="PF00126">
    <property type="entry name" value="HTH_1"/>
    <property type="match status" value="1"/>
</dbReference>
<evidence type="ECO:0000256" key="3">
    <source>
        <dbReference type="ARBA" id="ARBA00023125"/>
    </source>
</evidence>
<feature type="domain" description="HTH lysR-type" evidence="5">
    <location>
        <begin position="1"/>
        <end position="60"/>
    </location>
</feature>
<dbReference type="SUPFAM" id="SSF46785">
    <property type="entry name" value="Winged helix' DNA-binding domain"/>
    <property type="match status" value="1"/>
</dbReference>
<protein>
    <submittedName>
        <fullName evidence="6">DNA-binding transcriptional regulator, LysR family</fullName>
    </submittedName>
</protein>
<name>A0A1T4X3U4_9MICO</name>
<dbReference type="GO" id="GO:0003677">
    <property type="term" value="F:DNA binding"/>
    <property type="evidence" value="ECO:0007669"/>
    <property type="project" value="UniProtKB-KW"/>
</dbReference>
<proteinExistence type="inferred from homology"/>
<dbReference type="Gene3D" id="1.10.10.10">
    <property type="entry name" value="Winged helix-like DNA-binding domain superfamily/Winged helix DNA-binding domain"/>
    <property type="match status" value="1"/>
</dbReference>
<evidence type="ECO:0000256" key="2">
    <source>
        <dbReference type="ARBA" id="ARBA00023015"/>
    </source>
</evidence>
<evidence type="ECO:0000313" key="7">
    <source>
        <dbReference type="Proteomes" id="UP000189735"/>
    </source>
</evidence>
<keyword evidence="2" id="KW-0805">Transcription regulation</keyword>
<dbReference type="PANTHER" id="PTHR30346">
    <property type="entry name" value="TRANSCRIPTIONAL DUAL REGULATOR HCAR-RELATED"/>
    <property type="match status" value="1"/>
</dbReference>
<evidence type="ECO:0000259" key="5">
    <source>
        <dbReference type="PROSITE" id="PS50931"/>
    </source>
</evidence>
<dbReference type="SUPFAM" id="SSF53850">
    <property type="entry name" value="Periplasmic binding protein-like II"/>
    <property type="match status" value="1"/>
</dbReference>
<dbReference type="InterPro" id="IPR036390">
    <property type="entry name" value="WH_DNA-bd_sf"/>
</dbReference>
<dbReference type="GO" id="GO:0003700">
    <property type="term" value="F:DNA-binding transcription factor activity"/>
    <property type="evidence" value="ECO:0007669"/>
    <property type="project" value="InterPro"/>
</dbReference>
<dbReference type="PANTHER" id="PTHR30346:SF0">
    <property type="entry name" value="HCA OPERON TRANSCRIPTIONAL ACTIVATOR HCAR"/>
    <property type="match status" value="1"/>
</dbReference>
<dbReference type="InterPro" id="IPR000847">
    <property type="entry name" value="LysR_HTH_N"/>
</dbReference>